<dbReference type="InterPro" id="IPR054505">
    <property type="entry name" value="Myb_DNA-bind_8"/>
</dbReference>
<dbReference type="STRING" id="1220924.W2S049"/>
<dbReference type="HOGENOM" id="CLU_696426_0_0_1"/>
<gene>
    <name evidence="3" type="ORF">HMPREF1541_03904</name>
</gene>
<dbReference type="EMBL" id="KB822719">
    <property type="protein sequence ID" value="ETN41965.1"/>
    <property type="molecule type" value="Genomic_DNA"/>
</dbReference>
<feature type="compositionally biased region" description="Basic and acidic residues" evidence="1">
    <location>
        <begin position="162"/>
        <end position="203"/>
    </location>
</feature>
<dbReference type="VEuPathDB" id="FungiDB:HMPREF1541_03904"/>
<evidence type="ECO:0000256" key="1">
    <source>
        <dbReference type="SAM" id="MobiDB-lite"/>
    </source>
</evidence>
<name>W2S049_CYPE1</name>
<evidence type="ECO:0000313" key="3">
    <source>
        <dbReference type="EMBL" id="ETN41965.1"/>
    </source>
</evidence>
<organism evidence="3 4">
    <name type="scientific">Cyphellophora europaea (strain CBS 101466)</name>
    <name type="common">Phialophora europaea</name>
    <dbReference type="NCBI Taxonomy" id="1220924"/>
    <lineage>
        <taxon>Eukaryota</taxon>
        <taxon>Fungi</taxon>
        <taxon>Dikarya</taxon>
        <taxon>Ascomycota</taxon>
        <taxon>Pezizomycotina</taxon>
        <taxon>Eurotiomycetes</taxon>
        <taxon>Chaetothyriomycetidae</taxon>
        <taxon>Chaetothyriales</taxon>
        <taxon>Cyphellophoraceae</taxon>
        <taxon>Cyphellophora</taxon>
    </lineage>
</organism>
<dbReference type="RefSeq" id="XP_008716474.1">
    <property type="nucleotide sequence ID" value="XM_008718252.1"/>
</dbReference>
<dbReference type="eggNOG" id="ENOG502RM9K">
    <property type="taxonomic scope" value="Eukaryota"/>
</dbReference>
<proteinExistence type="predicted"/>
<accession>W2S049</accession>
<dbReference type="AlphaFoldDB" id="W2S049"/>
<feature type="compositionally biased region" description="Basic and acidic residues" evidence="1">
    <location>
        <begin position="221"/>
        <end position="236"/>
    </location>
</feature>
<evidence type="ECO:0000259" key="2">
    <source>
        <dbReference type="Pfam" id="PF22980"/>
    </source>
</evidence>
<feature type="region of interest" description="Disordered" evidence="1">
    <location>
        <begin position="122"/>
        <end position="250"/>
    </location>
</feature>
<feature type="compositionally biased region" description="Low complexity" evidence="1">
    <location>
        <begin position="122"/>
        <end position="138"/>
    </location>
</feature>
<dbReference type="Pfam" id="PF22980">
    <property type="entry name" value="Myb_DNA-bind_8"/>
    <property type="match status" value="2"/>
</dbReference>
<feature type="compositionally biased region" description="Basic and acidic residues" evidence="1">
    <location>
        <begin position="140"/>
        <end position="149"/>
    </location>
</feature>
<feature type="domain" description="Myb-like DNA-binding" evidence="2">
    <location>
        <begin position="68"/>
        <end position="113"/>
    </location>
</feature>
<dbReference type="OrthoDB" id="3944408at2759"/>
<sequence>MSSKPVSEAAYFLYQCINHGGTKLDFKLIGEALDLKTGTANMRYTRFRERINKAGVVQGRAWSGQLNDADAVFLFQCIRACDIKVDFNAVGDALGLKAGTAHMRYTRLRHKYDEIDSSAGAAPSAAVSAPPSPNVSVSEPTEKAEDDVAKKRKAATSDESGNDTKRATPKKQKVDAKAAPDKIKIEEEPAVEKRQTRGKKIDLAESLDSDDDSAAIPSTDGAKDSFSDDYEPHDTDSDYILSDEDTPKAAVVGRRRVPGSTRSSVQKVIKRRLQHTPAGLSGVKMWQTSKTVRHAAKQTIPAPVKAVPTPPKAFAVPAASVATTPTLRIPDDREATATSDASNESVTPSYHALQLQHDLITTTSATPPGEETVLPSVEAIEDKSPGLLTRFVSWWK</sequence>
<feature type="domain" description="Myb-like DNA-binding" evidence="2">
    <location>
        <begin position="9"/>
        <end position="51"/>
    </location>
</feature>
<evidence type="ECO:0000313" key="4">
    <source>
        <dbReference type="Proteomes" id="UP000030752"/>
    </source>
</evidence>
<keyword evidence="4" id="KW-1185">Reference proteome</keyword>
<dbReference type="GeneID" id="19971243"/>
<dbReference type="Proteomes" id="UP000030752">
    <property type="component" value="Unassembled WGS sequence"/>
</dbReference>
<protein>
    <recommendedName>
        <fullName evidence="2">Myb-like DNA-binding domain-containing protein</fullName>
    </recommendedName>
</protein>
<dbReference type="InParanoid" id="W2S049"/>
<reference evidence="3 4" key="1">
    <citation type="submission" date="2013-03" db="EMBL/GenBank/DDBJ databases">
        <title>The Genome Sequence of Phialophora europaea CBS 101466.</title>
        <authorList>
            <consortium name="The Broad Institute Genomics Platform"/>
            <person name="Cuomo C."/>
            <person name="de Hoog S."/>
            <person name="Gorbushina A."/>
            <person name="Walker B."/>
            <person name="Young S.K."/>
            <person name="Zeng Q."/>
            <person name="Gargeya S."/>
            <person name="Fitzgerald M."/>
            <person name="Haas B."/>
            <person name="Abouelleil A."/>
            <person name="Allen A.W."/>
            <person name="Alvarado L."/>
            <person name="Arachchi H.M."/>
            <person name="Berlin A.M."/>
            <person name="Chapman S.B."/>
            <person name="Gainer-Dewar J."/>
            <person name="Goldberg J."/>
            <person name="Griggs A."/>
            <person name="Gujja S."/>
            <person name="Hansen M."/>
            <person name="Howarth C."/>
            <person name="Imamovic A."/>
            <person name="Ireland A."/>
            <person name="Larimer J."/>
            <person name="McCowan C."/>
            <person name="Murphy C."/>
            <person name="Pearson M."/>
            <person name="Poon T.W."/>
            <person name="Priest M."/>
            <person name="Roberts A."/>
            <person name="Saif S."/>
            <person name="Shea T."/>
            <person name="Sisk P."/>
            <person name="Sykes S."/>
            <person name="Wortman J."/>
            <person name="Nusbaum C."/>
            <person name="Birren B."/>
        </authorList>
    </citation>
    <scope>NUCLEOTIDE SEQUENCE [LARGE SCALE GENOMIC DNA]</scope>
    <source>
        <strain evidence="3 4">CBS 101466</strain>
    </source>
</reference>